<dbReference type="InterPro" id="IPR036388">
    <property type="entry name" value="WH-like_DNA-bd_sf"/>
</dbReference>
<proteinExistence type="inferred from homology"/>
<evidence type="ECO:0000256" key="6">
    <source>
        <dbReference type="ARBA" id="ARBA00047188"/>
    </source>
</evidence>
<evidence type="ECO:0000256" key="2">
    <source>
        <dbReference type="ARBA" id="ARBA00023015"/>
    </source>
</evidence>
<evidence type="ECO:0000259" key="8">
    <source>
        <dbReference type="PROSITE" id="PS50995"/>
    </source>
</evidence>
<evidence type="ECO:0000313" key="9">
    <source>
        <dbReference type="EMBL" id="MBC8544696.1"/>
    </source>
</evidence>
<keyword evidence="3" id="KW-0238">DNA-binding</keyword>
<dbReference type="GO" id="GO:0003677">
    <property type="term" value="F:DNA binding"/>
    <property type="evidence" value="ECO:0007669"/>
    <property type="project" value="UniProtKB-KW"/>
</dbReference>
<dbReference type="SUPFAM" id="SSF46785">
    <property type="entry name" value="Winged helix' DNA-binding domain"/>
    <property type="match status" value="1"/>
</dbReference>
<dbReference type="InterPro" id="IPR000835">
    <property type="entry name" value="HTH_MarR-typ"/>
</dbReference>
<dbReference type="EMBL" id="JACRSQ010000028">
    <property type="protein sequence ID" value="MBC8544696.1"/>
    <property type="molecule type" value="Genomic_DNA"/>
</dbReference>
<dbReference type="RefSeq" id="WP_249290025.1">
    <property type="nucleotide sequence ID" value="NZ_JACRSQ010000028.1"/>
</dbReference>
<organism evidence="9 10">
    <name type="scientific">Bianquea renquensis</name>
    <dbReference type="NCBI Taxonomy" id="2763661"/>
    <lineage>
        <taxon>Bacteria</taxon>
        <taxon>Bacillati</taxon>
        <taxon>Bacillota</taxon>
        <taxon>Clostridia</taxon>
        <taxon>Eubacteriales</taxon>
        <taxon>Bianqueaceae</taxon>
        <taxon>Bianquea</taxon>
    </lineage>
</organism>
<evidence type="ECO:0000256" key="1">
    <source>
        <dbReference type="ARBA" id="ARBA00004496"/>
    </source>
</evidence>
<accession>A0A926DU27</accession>
<dbReference type="InterPro" id="IPR055166">
    <property type="entry name" value="Transc_reg_Sar_Rot_HTH"/>
</dbReference>
<dbReference type="Pfam" id="PF22381">
    <property type="entry name" value="Staph_reg_Sar_Rot"/>
    <property type="match status" value="1"/>
</dbReference>
<evidence type="ECO:0000313" key="10">
    <source>
        <dbReference type="Proteomes" id="UP000657006"/>
    </source>
</evidence>
<evidence type="ECO:0000256" key="5">
    <source>
        <dbReference type="ARBA" id="ARBA00046337"/>
    </source>
</evidence>
<dbReference type="PANTHER" id="PTHR42756">
    <property type="entry name" value="TRANSCRIPTIONAL REGULATOR, MARR"/>
    <property type="match status" value="1"/>
</dbReference>
<dbReference type="Gene3D" id="1.10.10.10">
    <property type="entry name" value="Winged helix-like DNA-binding domain superfamily/Winged helix DNA-binding domain"/>
    <property type="match status" value="1"/>
</dbReference>
<protein>
    <recommendedName>
        <fullName evidence="6">HTH-type transcriptional regulator SarZ</fullName>
    </recommendedName>
    <alternativeName>
        <fullName evidence="7">Staphylococcal accessory regulator Z</fullName>
    </alternativeName>
</protein>
<dbReference type="GO" id="GO:0005737">
    <property type="term" value="C:cytoplasm"/>
    <property type="evidence" value="ECO:0007669"/>
    <property type="project" value="UniProtKB-SubCell"/>
</dbReference>
<dbReference type="PANTHER" id="PTHR42756:SF1">
    <property type="entry name" value="TRANSCRIPTIONAL REPRESSOR OF EMRAB OPERON"/>
    <property type="match status" value="1"/>
</dbReference>
<comment type="subcellular location">
    <subcellularLocation>
        <location evidence="1">Cytoplasm</location>
    </subcellularLocation>
</comment>
<dbReference type="GO" id="GO:0003700">
    <property type="term" value="F:DNA-binding transcription factor activity"/>
    <property type="evidence" value="ECO:0007669"/>
    <property type="project" value="InterPro"/>
</dbReference>
<keyword evidence="2" id="KW-0805">Transcription regulation</keyword>
<feature type="domain" description="HTH marR-type" evidence="8">
    <location>
        <begin position="7"/>
        <end position="145"/>
    </location>
</feature>
<reference evidence="9" key="1">
    <citation type="submission" date="2020-08" db="EMBL/GenBank/DDBJ databases">
        <title>Genome public.</title>
        <authorList>
            <person name="Liu C."/>
            <person name="Sun Q."/>
        </authorList>
    </citation>
    <scope>NUCLEOTIDE SEQUENCE</scope>
    <source>
        <strain evidence="9">NSJ-32</strain>
    </source>
</reference>
<dbReference type="SMART" id="SM00347">
    <property type="entry name" value="HTH_MARR"/>
    <property type="match status" value="1"/>
</dbReference>
<evidence type="ECO:0000256" key="7">
    <source>
        <dbReference type="ARBA" id="ARBA00047207"/>
    </source>
</evidence>
<comment type="similarity">
    <text evidence="5">Belongs to the SarZ family.</text>
</comment>
<gene>
    <name evidence="9" type="ORF">H8730_14200</name>
</gene>
<evidence type="ECO:0000256" key="4">
    <source>
        <dbReference type="ARBA" id="ARBA00023163"/>
    </source>
</evidence>
<keyword evidence="10" id="KW-1185">Reference proteome</keyword>
<name>A0A926DU27_9FIRM</name>
<sequence length="148" mass="16918">MEIVEFKNTTWDILRSISENMDKLFRPVGEHYGLTMMQVRILLEIGNRTRTVGSLGKSISVAGGNISAMCKKLEKEGFVMRSRDSADERIVNVTLSEKGKKTIKMIEKDLQRLYAESLAQVDQEDLRNMIIGLEKFNQMVQKMLSTRS</sequence>
<comment type="caution">
    <text evidence="9">The sequence shown here is derived from an EMBL/GenBank/DDBJ whole genome shotgun (WGS) entry which is preliminary data.</text>
</comment>
<keyword evidence="4" id="KW-0804">Transcription</keyword>
<dbReference type="PROSITE" id="PS50995">
    <property type="entry name" value="HTH_MARR_2"/>
    <property type="match status" value="1"/>
</dbReference>
<dbReference type="InterPro" id="IPR036390">
    <property type="entry name" value="WH_DNA-bd_sf"/>
</dbReference>
<dbReference type="AlphaFoldDB" id="A0A926DU27"/>
<evidence type="ECO:0000256" key="3">
    <source>
        <dbReference type="ARBA" id="ARBA00023125"/>
    </source>
</evidence>
<dbReference type="Proteomes" id="UP000657006">
    <property type="component" value="Unassembled WGS sequence"/>
</dbReference>